<proteinExistence type="inferred from homology"/>
<dbReference type="KEGG" id="sfm:108921400"/>
<dbReference type="Proteomes" id="UP000694397">
    <property type="component" value="Chromosome 15"/>
</dbReference>
<feature type="compositionally biased region" description="Basic and acidic residues" evidence="14">
    <location>
        <begin position="259"/>
        <end position="304"/>
    </location>
</feature>
<dbReference type="PROSITE" id="PS50071">
    <property type="entry name" value="HOMEOBOX_2"/>
    <property type="match status" value="1"/>
</dbReference>
<dbReference type="InterPro" id="IPR017970">
    <property type="entry name" value="Homeobox_CS"/>
</dbReference>
<evidence type="ECO:0000256" key="13">
    <source>
        <dbReference type="RuleBase" id="RU000682"/>
    </source>
</evidence>
<dbReference type="InterPro" id="IPR052497">
    <property type="entry name" value="H2.0_Homeobox_TF"/>
</dbReference>
<dbReference type="InterPro" id="IPR020479">
    <property type="entry name" value="HD_metazoa"/>
</dbReference>
<protein>
    <recommendedName>
        <fullName evidence="10">H2.0-like homeobox protein</fullName>
    </recommendedName>
    <alternativeName>
        <fullName evidence="11">Homeobox protein HLX1</fullName>
    </alternativeName>
</protein>
<dbReference type="InterPro" id="IPR001356">
    <property type="entry name" value="HD"/>
</dbReference>
<dbReference type="RefSeq" id="XP_018586392.2">
    <property type="nucleotide sequence ID" value="XM_018730876.2"/>
</dbReference>
<keyword evidence="4 12" id="KW-0238">DNA-binding</keyword>
<keyword evidence="2" id="KW-0221">Differentiation</keyword>
<dbReference type="InterPro" id="IPR009057">
    <property type="entry name" value="Homeodomain-like_sf"/>
</dbReference>
<name>A0A8C9WAE5_SCLFO</name>
<dbReference type="Gene3D" id="1.10.10.60">
    <property type="entry name" value="Homeodomain-like"/>
    <property type="match status" value="1"/>
</dbReference>
<dbReference type="InterPro" id="IPR000047">
    <property type="entry name" value="HTH_motif"/>
</dbReference>
<dbReference type="FunFam" id="1.10.10.60:FF:000249">
    <property type="entry name" value="H2.0-like homeobox protein"/>
    <property type="match status" value="1"/>
</dbReference>
<evidence type="ECO:0000256" key="5">
    <source>
        <dbReference type="ARBA" id="ARBA00023155"/>
    </source>
</evidence>
<dbReference type="GeneTree" id="ENSGT00950000183093"/>
<feature type="region of interest" description="Disordered" evidence="14">
    <location>
        <begin position="258"/>
        <end position="340"/>
    </location>
</feature>
<evidence type="ECO:0000256" key="2">
    <source>
        <dbReference type="ARBA" id="ARBA00022782"/>
    </source>
</evidence>
<evidence type="ECO:0000256" key="4">
    <source>
        <dbReference type="ARBA" id="ARBA00023125"/>
    </source>
</evidence>
<dbReference type="Pfam" id="PF00046">
    <property type="entry name" value="Homeodomain"/>
    <property type="match status" value="1"/>
</dbReference>
<dbReference type="AlphaFoldDB" id="A0A8C9WAE5"/>
<keyword evidence="5 12" id="KW-0371">Homeobox</keyword>
<dbReference type="PROSITE" id="PS00027">
    <property type="entry name" value="HOMEOBOX_1"/>
    <property type="match status" value="1"/>
</dbReference>
<dbReference type="PANTHER" id="PTHR46808">
    <property type="entry name" value="H2.0-LIKE HOMEOBOX PROTEIN"/>
    <property type="match status" value="1"/>
</dbReference>
<accession>A0A8C9WAE5</accession>
<evidence type="ECO:0000259" key="15">
    <source>
        <dbReference type="PROSITE" id="PS50071"/>
    </source>
</evidence>
<dbReference type="GeneID" id="108921400"/>
<reference evidence="16" key="2">
    <citation type="submission" date="2025-08" db="UniProtKB">
        <authorList>
            <consortium name="Ensembl"/>
        </authorList>
    </citation>
    <scope>IDENTIFICATION</scope>
</reference>
<evidence type="ECO:0000256" key="7">
    <source>
        <dbReference type="ARBA" id="ARBA00023242"/>
    </source>
</evidence>
<keyword evidence="17" id="KW-1185">Reference proteome</keyword>
<dbReference type="GO" id="GO:0043565">
    <property type="term" value="F:sequence-specific DNA binding"/>
    <property type="evidence" value="ECO:0007669"/>
    <property type="project" value="TreeGrafter"/>
</dbReference>
<evidence type="ECO:0000313" key="16">
    <source>
        <dbReference type="Ensembl" id="ENSSFOP00015071536.1"/>
    </source>
</evidence>
<dbReference type="Ensembl" id="ENSSFOT00015048271.1">
    <property type="protein sequence ID" value="ENSSFOP00015071536.1"/>
    <property type="gene ID" value="ENSSFOG00015029683.1"/>
</dbReference>
<evidence type="ECO:0000256" key="8">
    <source>
        <dbReference type="ARBA" id="ARBA00038504"/>
    </source>
</evidence>
<dbReference type="CDD" id="cd00086">
    <property type="entry name" value="homeodomain"/>
    <property type="match status" value="1"/>
</dbReference>
<comment type="function">
    <text evidence="9">Transcription factor required for TBX21/T-bet-dependent maturation of Th1 cells as well as maintenance of Th1-specific gene expression. Involved in embryogenesis and hematopoiesis.</text>
</comment>
<dbReference type="PRINTS" id="PR00031">
    <property type="entry name" value="HTHREPRESSR"/>
</dbReference>
<evidence type="ECO:0000256" key="11">
    <source>
        <dbReference type="ARBA" id="ARBA00081876"/>
    </source>
</evidence>
<feature type="DNA-binding region" description="Homeobox" evidence="12">
    <location>
        <begin position="201"/>
        <end position="260"/>
    </location>
</feature>
<keyword evidence="3" id="KW-0805">Transcription regulation</keyword>
<evidence type="ECO:0000256" key="10">
    <source>
        <dbReference type="ARBA" id="ARBA00070859"/>
    </source>
</evidence>
<evidence type="ECO:0000256" key="12">
    <source>
        <dbReference type="PROSITE-ProRule" id="PRU00108"/>
    </source>
</evidence>
<comment type="subcellular location">
    <subcellularLocation>
        <location evidence="1 12 13">Nucleus</location>
    </subcellularLocation>
</comment>
<organism evidence="16 17">
    <name type="scientific">Scleropages formosus</name>
    <name type="common">Asian bonytongue</name>
    <name type="synonym">Osteoglossum formosum</name>
    <dbReference type="NCBI Taxonomy" id="113540"/>
    <lineage>
        <taxon>Eukaryota</taxon>
        <taxon>Metazoa</taxon>
        <taxon>Chordata</taxon>
        <taxon>Craniata</taxon>
        <taxon>Vertebrata</taxon>
        <taxon>Euteleostomi</taxon>
        <taxon>Actinopterygii</taxon>
        <taxon>Neopterygii</taxon>
        <taxon>Teleostei</taxon>
        <taxon>Osteoglossocephala</taxon>
        <taxon>Osteoglossomorpha</taxon>
        <taxon>Osteoglossiformes</taxon>
        <taxon>Osteoglossidae</taxon>
        <taxon>Scleropages</taxon>
    </lineage>
</organism>
<evidence type="ECO:0000256" key="9">
    <source>
        <dbReference type="ARBA" id="ARBA00056583"/>
    </source>
</evidence>
<dbReference type="PANTHER" id="PTHR46808:SF1">
    <property type="entry name" value="H2.0-LIKE HOMEOBOX PROTEIN"/>
    <property type="match status" value="1"/>
</dbReference>
<dbReference type="GO" id="GO:0030154">
    <property type="term" value="P:cell differentiation"/>
    <property type="evidence" value="ECO:0007669"/>
    <property type="project" value="UniProtKB-KW"/>
</dbReference>
<evidence type="ECO:0000313" key="17">
    <source>
        <dbReference type="Proteomes" id="UP000694397"/>
    </source>
</evidence>
<dbReference type="PRINTS" id="PR00024">
    <property type="entry name" value="HOMEOBOX"/>
</dbReference>
<dbReference type="GO" id="GO:0000981">
    <property type="term" value="F:DNA-binding transcription factor activity, RNA polymerase II-specific"/>
    <property type="evidence" value="ECO:0007669"/>
    <property type="project" value="InterPro"/>
</dbReference>
<dbReference type="SMART" id="SM00389">
    <property type="entry name" value="HOX"/>
    <property type="match status" value="1"/>
</dbReference>
<dbReference type="OrthoDB" id="9071344at2759"/>
<evidence type="ECO:0000256" key="14">
    <source>
        <dbReference type="SAM" id="MobiDB-lite"/>
    </source>
</evidence>
<reference evidence="16" key="3">
    <citation type="submission" date="2025-09" db="UniProtKB">
        <authorList>
            <consortium name="Ensembl"/>
        </authorList>
    </citation>
    <scope>IDENTIFICATION</scope>
</reference>
<dbReference type="GO" id="GO:0005634">
    <property type="term" value="C:nucleus"/>
    <property type="evidence" value="ECO:0007669"/>
    <property type="project" value="UniProtKB-SubCell"/>
</dbReference>
<evidence type="ECO:0000256" key="6">
    <source>
        <dbReference type="ARBA" id="ARBA00023163"/>
    </source>
</evidence>
<dbReference type="SUPFAM" id="SSF46689">
    <property type="entry name" value="Homeodomain-like"/>
    <property type="match status" value="1"/>
</dbReference>
<keyword evidence="7 12" id="KW-0539">Nucleus</keyword>
<keyword evidence="6" id="KW-0804">Transcription</keyword>
<comment type="similarity">
    <text evidence="8">Belongs to the H2.0 homeobox family.</text>
</comment>
<evidence type="ECO:0000256" key="3">
    <source>
        <dbReference type="ARBA" id="ARBA00023015"/>
    </source>
</evidence>
<feature type="domain" description="Homeobox" evidence="15">
    <location>
        <begin position="199"/>
        <end position="259"/>
    </location>
</feature>
<reference evidence="16 17" key="1">
    <citation type="submission" date="2019-04" db="EMBL/GenBank/DDBJ databases">
        <authorList>
            <consortium name="Wellcome Sanger Institute Data Sharing"/>
        </authorList>
    </citation>
    <scope>NUCLEOTIDE SEQUENCE [LARGE SCALE GENOMIC DNA]</scope>
</reference>
<gene>
    <name evidence="16" type="primary">LOC108921400</name>
</gene>
<sequence length="340" mass="36972">MMCSPGPSGPSGPGVPGGFTSRLVLDSFLVHGGAPRNAPGLGFNAAALGCAGPELRCCGGGVDVRIALNSALVVGASANGWRAHCGSGAQPTHQRPLSAHRGHLTFGIDRILSAEFEPKPAVSSPPRDLTSTLSSEHLSGVHGSLEKAAGQYFSSVDLCTHHPTSMMSPAVEHHFQDTFAGPFAVLTKDRAAVPQTNKRKRSWSRAVFSNLQRKGLEKRFEIQKYVTKPDRKQLAAVLGLTDAQVKVWFQNRRMKWRHSKEAQVEEKKGHPDKRLSSRSLETEKKRDSDGERTESELEDRRPKDDEDVSDQSIKLGSARLGTDELVSNNQEKPSILDMNP</sequence>
<evidence type="ECO:0000256" key="1">
    <source>
        <dbReference type="ARBA" id="ARBA00004123"/>
    </source>
</evidence>